<evidence type="ECO:0000313" key="2">
    <source>
        <dbReference type="Proteomes" id="UP000198233"/>
    </source>
</evidence>
<proteinExistence type="predicted"/>
<organism evidence="1 2">
    <name type="scientific">Shewanella marisflavi</name>
    <dbReference type="NCBI Taxonomy" id="260364"/>
    <lineage>
        <taxon>Bacteria</taxon>
        <taxon>Pseudomonadati</taxon>
        <taxon>Pseudomonadota</taxon>
        <taxon>Gammaproteobacteria</taxon>
        <taxon>Alteromonadales</taxon>
        <taxon>Shewanellaceae</taxon>
        <taxon>Shewanella</taxon>
    </lineage>
</organism>
<gene>
    <name evidence="1" type="ORF">CFF01_08450</name>
</gene>
<dbReference type="EMBL" id="CP022272">
    <property type="protein sequence ID" value="ASJ96615.1"/>
    <property type="molecule type" value="Genomic_DNA"/>
</dbReference>
<protein>
    <submittedName>
        <fullName evidence="1">Uncharacterized protein</fullName>
    </submittedName>
</protein>
<name>A0AAC9TXE3_9GAMM</name>
<dbReference type="AlphaFoldDB" id="A0AAC9TXE3"/>
<accession>A0AAC9TXE3</accession>
<dbReference type="Proteomes" id="UP000198233">
    <property type="component" value="Chromosome"/>
</dbReference>
<reference evidence="1 2" key="1">
    <citation type="submission" date="2017-06" db="EMBL/GenBank/DDBJ databases">
        <title>Complete genome sequence of Shewanella marisflavi EP1 associated with anaerobic 2,4-dinitrotoluene reduction and salt tolerance.</title>
        <authorList>
            <person name="Huang J."/>
        </authorList>
    </citation>
    <scope>NUCLEOTIDE SEQUENCE [LARGE SCALE GENOMIC DNA]</scope>
    <source>
        <strain evidence="1 2">EP1</strain>
    </source>
</reference>
<sequence>MQKQPIQNICYKQNTKAIDLPFRTMIMNSFVPANITFLVGKFNGLIGYAKSRDARSRPSNKPIIGE</sequence>
<dbReference type="KEGG" id="smav:CFF01_08450"/>
<evidence type="ECO:0000313" key="1">
    <source>
        <dbReference type="EMBL" id="ASJ96615.1"/>
    </source>
</evidence>